<keyword evidence="3" id="KW-0326">Glycosidase</keyword>
<dbReference type="AlphaFoldDB" id="A0A1I6BJI1"/>
<dbReference type="Pfam" id="PF01229">
    <property type="entry name" value="Glyco_hydro_39"/>
    <property type="match status" value="1"/>
</dbReference>
<accession>A0A1I6BJI1</accession>
<dbReference type="InterPro" id="IPR049166">
    <property type="entry name" value="GH39_cat"/>
</dbReference>
<keyword evidence="2 5" id="KW-0378">Hydrolase</keyword>
<organism evidence="5 6">
    <name type="scientific">Hymenobacter arizonensis</name>
    <name type="common">Siccationidurans arizonensis</name>
    <dbReference type="NCBI Taxonomy" id="1227077"/>
    <lineage>
        <taxon>Bacteria</taxon>
        <taxon>Pseudomonadati</taxon>
        <taxon>Bacteroidota</taxon>
        <taxon>Cytophagia</taxon>
        <taxon>Cytophagales</taxon>
        <taxon>Hymenobacteraceae</taxon>
        <taxon>Hymenobacter</taxon>
    </lineage>
</organism>
<evidence type="ECO:0000256" key="1">
    <source>
        <dbReference type="ARBA" id="ARBA00008875"/>
    </source>
</evidence>
<evidence type="ECO:0000256" key="3">
    <source>
        <dbReference type="ARBA" id="ARBA00023295"/>
    </source>
</evidence>
<evidence type="ECO:0000313" key="5">
    <source>
        <dbReference type="EMBL" id="SFQ81064.1"/>
    </source>
</evidence>
<protein>
    <submittedName>
        <fullName evidence="5">Glycosyl hydrolases family 39</fullName>
    </submittedName>
</protein>
<evidence type="ECO:0000313" key="6">
    <source>
        <dbReference type="Proteomes" id="UP000199029"/>
    </source>
</evidence>
<sequence>MVGYKPRCPRVVEVLDKRTADKAERLPPQIRRLLASQLFSSMKNTLLHLCWLLAALPTLGGSTALAQKLDAGPDRVSTDLAVAMPRLGTVKPRSTAEIGASNWLIGCETLDRDFADYDQYKTYIAPLGIKRLRMQAGWNKTEKVKGKYDWKWLDNIINDAHKRGLQPWLQLSYGNQNYPGGGGANLGAGMPTSPEALAAWDRWVEALVKRYKGKVTDWEIWNEPNFADNLDNTPERTAALHVRTIDIVKRVQPEARISGLALGHMDLPYAEAFFKALADQDRLKLLDNITYHDYTYNPDSHYPKVLALRASLHKYAPGMRLRQGENGAPSGGGYGRGALAEHDWTELTQAKWDTRRMLGDLGHDVETSIFGIIEMAYTNGPINRMNYKGIIKSDSSKKALGPKMAYYAIQNVTSIFDNSLQRIEQLEGKHNAAIVPTNPDAVVYTKGTDRNLAVYGYRHVTTKKQLYTIWANDHVPAESNKTRNLTFTFANADIDQPVYVDIVSGRVYEIPATQWKKVGNIYTFTDIPVYDAPILIADKSLIKIQPLSTARAANPTP</sequence>
<name>A0A1I6BJI1_HYMAR</name>
<dbReference type="GO" id="GO:0004553">
    <property type="term" value="F:hydrolase activity, hydrolyzing O-glycosyl compounds"/>
    <property type="evidence" value="ECO:0007669"/>
    <property type="project" value="TreeGrafter"/>
</dbReference>
<evidence type="ECO:0000259" key="4">
    <source>
        <dbReference type="Pfam" id="PF01229"/>
    </source>
</evidence>
<comment type="similarity">
    <text evidence="1">Belongs to the glycosyl hydrolase 39 family.</text>
</comment>
<feature type="domain" description="Glycosyl hydrolases family 39 N-terminal catalytic" evidence="4">
    <location>
        <begin position="113"/>
        <end position="295"/>
    </location>
</feature>
<dbReference type="SUPFAM" id="SSF51445">
    <property type="entry name" value="(Trans)glycosidases"/>
    <property type="match status" value="1"/>
</dbReference>
<dbReference type="Gene3D" id="3.20.20.80">
    <property type="entry name" value="Glycosidases"/>
    <property type="match status" value="1"/>
</dbReference>
<dbReference type="EMBL" id="FOXS01000009">
    <property type="protein sequence ID" value="SFQ81064.1"/>
    <property type="molecule type" value="Genomic_DNA"/>
</dbReference>
<dbReference type="InterPro" id="IPR051923">
    <property type="entry name" value="Glycosyl_Hydrolase_39"/>
</dbReference>
<dbReference type="Proteomes" id="UP000199029">
    <property type="component" value="Unassembled WGS sequence"/>
</dbReference>
<reference evidence="6" key="1">
    <citation type="submission" date="2016-10" db="EMBL/GenBank/DDBJ databases">
        <authorList>
            <person name="Varghese N."/>
            <person name="Submissions S."/>
        </authorList>
    </citation>
    <scope>NUCLEOTIDE SEQUENCE [LARGE SCALE GENOMIC DNA]</scope>
    <source>
        <strain evidence="6">OR362-8,ATCC BAA-1266,JCM 13504</strain>
    </source>
</reference>
<gene>
    <name evidence="5" type="ORF">SAMN04515668_4615</name>
</gene>
<keyword evidence="6" id="KW-1185">Reference proteome</keyword>
<evidence type="ECO:0000256" key="2">
    <source>
        <dbReference type="ARBA" id="ARBA00022801"/>
    </source>
</evidence>
<dbReference type="PANTHER" id="PTHR12631:SF10">
    <property type="entry name" value="BETA-XYLOSIDASE-LIKE PROTEIN-RELATED"/>
    <property type="match status" value="1"/>
</dbReference>
<dbReference type="STRING" id="1227077.SAMN04515668_4615"/>
<dbReference type="PANTHER" id="PTHR12631">
    <property type="entry name" value="ALPHA-L-IDURONIDASE"/>
    <property type="match status" value="1"/>
</dbReference>
<proteinExistence type="inferred from homology"/>
<dbReference type="InterPro" id="IPR017853">
    <property type="entry name" value="GH"/>
</dbReference>